<protein>
    <recommendedName>
        <fullName evidence="3">Type II toxin-antitoxin system mRNA interferase toxin, RelE/StbE family</fullName>
    </recommendedName>
</protein>
<dbReference type="Pfam" id="PF15738">
    <property type="entry name" value="YafQ_toxin"/>
    <property type="match status" value="1"/>
</dbReference>
<dbReference type="Proteomes" id="UP000285776">
    <property type="component" value="Unassembled WGS sequence"/>
</dbReference>
<dbReference type="Gene3D" id="3.30.2310.20">
    <property type="entry name" value="RelE-like"/>
    <property type="match status" value="1"/>
</dbReference>
<comment type="caution">
    <text evidence="1">The sequence shown here is derived from an EMBL/GenBank/DDBJ whole genome shotgun (WGS) entry which is preliminary data.</text>
</comment>
<evidence type="ECO:0000313" key="2">
    <source>
        <dbReference type="Proteomes" id="UP000285776"/>
    </source>
</evidence>
<dbReference type="SUPFAM" id="SSF143011">
    <property type="entry name" value="RelE-like"/>
    <property type="match status" value="1"/>
</dbReference>
<name>A0AA92U6B4_9BACT</name>
<reference evidence="1 2" key="1">
    <citation type="submission" date="2018-08" db="EMBL/GenBank/DDBJ databases">
        <title>A genome reference for cultivated species of the human gut microbiota.</title>
        <authorList>
            <person name="Zou Y."/>
            <person name="Xue W."/>
            <person name="Luo G."/>
        </authorList>
    </citation>
    <scope>NUCLEOTIDE SEQUENCE [LARGE SCALE GENOMIC DNA]</scope>
    <source>
        <strain evidence="1 2">AF10-17</strain>
    </source>
</reference>
<evidence type="ECO:0000313" key="1">
    <source>
        <dbReference type="EMBL" id="RGW72250.1"/>
    </source>
</evidence>
<accession>A0AA92U6B4</accession>
<sequence length="49" mass="5985">MKYRIIATSRFEKDVKRCKKRNLPMEKLKKVIRLLEETGKLPPEYVNHR</sequence>
<proteinExistence type="predicted"/>
<dbReference type="InterPro" id="IPR004386">
    <property type="entry name" value="Toxin_YafQ-like"/>
</dbReference>
<gene>
    <name evidence="1" type="ORF">DWV53_15285</name>
</gene>
<dbReference type="EMBL" id="QSAV01000117">
    <property type="protein sequence ID" value="RGW72250.1"/>
    <property type="molecule type" value="Genomic_DNA"/>
</dbReference>
<dbReference type="AlphaFoldDB" id="A0AA92U6B4"/>
<dbReference type="InterPro" id="IPR035093">
    <property type="entry name" value="RelE/ParE_toxin_dom_sf"/>
</dbReference>
<dbReference type="RefSeq" id="WP_118155471.1">
    <property type="nucleotide sequence ID" value="NZ_QSAV01000117.1"/>
</dbReference>
<evidence type="ECO:0008006" key="3">
    <source>
        <dbReference type="Google" id="ProtNLM"/>
    </source>
</evidence>
<organism evidence="1 2">
    <name type="scientific">Segatella copri</name>
    <dbReference type="NCBI Taxonomy" id="165179"/>
    <lineage>
        <taxon>Bacteria</taxon>
        <taxon>Pseudomonadati</taxon>
        <taxon>Bacteroidota</taxon>
        <taxon>Bacteroidia</taxon>
        <taxon>Bacteroidales</taxon>
        <taxon>Prevotellaceae</taxon>
        <taxon>Segatella</taxon>
    </lineage>
</organism>